<dbReference type="NCBIfam" id="NF045515">
    <property type="entry name" value="Glp_gephyrin"/>
    <property type="match status" value="1"/>
</dbReference>
<dbReference type="Gene3D" id="3.90.105.10">
    <property type="entry name" value="Molybdopterin biosynthesis moea protein, domain 2"/>
    <property type="match status" value="1"/>
</dbReference>
<dbReference type="InterPro" id="IPR008284">
    <property type="entry name" value="MoCF_biosynth_CS"/>
</dbReference>
<dbReference type="Pfam" id="PF03453">
    <property type="entry name" value="MoeA_N"/>
    <property type="match status" value="1"/>
</dbReference>
<dbReference type="Gene3D" id="2.40.340.10">
    <property type="entry name" value="MoeA, C-terminal, domain IV"/>
    <property type="match status" value="1"/>
</dbReference>
<dbReference type="PANTHER" id="PTHR10192:SF5">
    <property type="entry name" value="GEPHYRIN"/>
    <property type="match status" value="1"/>
</dbReference>
<dbReference type="Gene3D" id="2.170.190.11">
    <property type="entry name" value="Molybdopterin biosynthesis moea protein, domain 3"/>
    <property type="match status" value="1"/>
</dbReference>
<dbReference type="SUPFAM" id="SSF63882">
    <property type="entry name" value="MoeA N-terminal region -like"/>
    <property type="match status" value="1"/>
</dbReference>
<evidence type="ECO:0000313" key="10">
    <source>
        <dbReference type="Proteomes" id="UP001476950"/>
    </source>
</evidence>
<dbReference type="InterPro" id="IPR001453">
    <property type="entry name" value="MoaB/Mog_dom"/>
</dbReference>
<dbReference type="InterPro" id="IPR036425">
    <property type="entry name" value="MoaB/Mog-like_dom_sf"/>
</dbReference>
<dbReference type="PANTHER" id="PTHR10192">
    <property type="entry name" value="MOLYBDOPTERIN BIOSYNTHESIS PROTEIN"/>
    <property type="match status" value="1"/>
</dbReference>
<reference evidence="9 10" key="1">
    <citation type="submission" date="2022-04" db="EMBL/GenBank/DDBJ databases">
        <title>Positive selection, recombination, and allopatry shape intraspecific diversity of widespread and dominant cyanobacteria.</title>
        <authorList>
            <person name="Wei J."/>
            <person name="Shu W."/>
            <person name="Hu C."/>
        </authorList>
    </citation>
    <scope>NUCLEOTIDE SEQUENCE [LARGE SCALE GENOMIC DNA]</scope>
    <source>
        <strain evidence="9 10">AS-A4</strain>
    </source>
</reference>
<evidence type="ECO:0000256" key="1">
    <source>
        <dbReference type="ARBA" id="ARBA00002901"/>
    </source>
</evidence>
<sequence length="437" mass="46583">MIPVEQAETIILSLVQPLDVDRDSEMLPLLEARGRILAGSVTSDLDFPHWDNSAMDGYAVRYADVQACSAESPVTLAVIETIPAGYQPQCVVAAGQAARILTGSVMPAGADTIVIQEETQRDGDRVTILAAPQPQAFVRKRAAFYQAGQPLLPSGLRLQAPEMAVLAAAQCAQVKVYRQPRVTIFSTGDELVSIDQPLQPGEIVDSNQYALASLVIQAGAIPVRLGVVRDEPEALKQAIAIALDQSDIVLSSGGVSVGDYDYVEDILAELGGNIHIRAVAVKPGKPLTVATFERKAEGRGQEAEKARALEAADPQFPLSNAATLYFGLPGNPVSALVTFCRFVEPALRKLSGLPERAWKPTFVRAKTQVDLRSDGKRESYLWGHLDLVDGLYEFALAGGSPSSGNLINLAGTNGLAVMPMGKTHISSGESIYVMQIG</sequence>
<dbReference type="SUPFAM" id="SSF63867">
    <property type="entry name" value="MoeA C-terminal domain-like"/>
    <property type="match status" value="1"/>
</dbReference>
<proteinExistence type="inferred from homology"/>
<keyword evidence="7" id="KW-0460">Magnesium</keyword>
<evidence type="ECO:0000259" key="8">
    <source>
        <dbReference type="SMART" id="SM00852"/>
    </source>
</evidence>
<comment type="caution">
    <text evidence="9">The sequence shown here is derived from an EMBL/GenBank/DDBJ whole genome shotgun (WGS) entry which is preliminary data.</text>
</comment>
<evidence type="ECO:0000256" key="3">
    <source>
        <dbReference type="ARBA" id="ARBA00010763"/>
    </source>
</evidence>
<feature type="domain" description="MoaB/Mog" evidence="8">
    <location>
        <begin position="183"/>
        <end position="349"/>
    </location>
</feature>
<dbReference type="SMART" id="SM00852">
    <property type="entry name" value="MoCF_biosynth"/>
    <property type="match status" value="1"/>
</dbReference>
<dbReference type="NCBIfam" id="TIGR00177">
    <property type="entry name" value="molyb_syn"/>
    <property type="match status" value="1"/>
</dbReference>
<dbReference type="PROSITE" id="PS01079">
    <property type="entry name" value="MOCF_BIOSYNTHESIS_2"/>
    <property type="match status" value="1"/>
</dbReference>
<comment type="similarity">
    <text evidence="3 7">Belongs to the MoeA family.</text>
</comment>
<evidence type="ECO:0000256" key="2">
    <source>
        <dbReference type="ARBA" id="ARBA00005046"/>
    </source>
</evidence>
<evidence type="ECO:0000256" key="5">
    <source>
        <dbReference type="ARBA" id="ARBA00023150"/>
    </source>
</evidence>
<evidence type="ECO:0000256" key="7">
    <source>
        <dbReference type="RuleBase" id="RU365090"/>
    </source>
</evidence>
<dbReference type="InterPro" id="IPR036688">
    <property type="entry name" value="MoeA_C_domain_IV_sf"/>
</dbReference>
<evidence type="ECO:0000313" key="9">
    <source>
        <dbReference type="EMBL" id="MEP1057874.1"/>
    </source>
</evidence>
<keyword evidence="5 7" id="KW-0501">Molybdenum cofactor biosynthesis</keyword>
<keyword evidence="4 7" id="KW-0500">Molybdenum</keyword>
<accession>A0ABV0KF72</accession>
<protein>
    <recommendedName>
        <fullName evidence="7">Molybdopterin molybdenumtransferase</fullName>
        <ecNumber evidence="7">2.10.1.1</ecNumber>
    </recommendedName>
</protein>
<keyword evidence="7" id="KW-0808">Transferase</keyword>
<keyword evidence="10" id="KW-1185">Reference proteome</keyword>
<dbReference type="Pfam" id="PF03454">
    <property type="entry name" value="MoeA_C"/>
    <property type="match status" value="1"/>
</dbReference>
<organism evidence="9 10">
    <name type="scientific">Stenomitos frigidus AS-A4</name>
    <dbReference type="NCBI Taxonomy" id="2933935"/>
    <lineage>
        <taxon>Bacteria</taxon>
        <taxon>Bacillati</taxon>
        <taxon>Cyanobacteriota</taxon>
        <taxon>Cyanophyceae</taxon>
        <taxon>Leptolyngbyales</taxon>
        <taxon>Leptolyngbyaceae</taxon>
        <taxon>Stenomitos</taxon>
    </lineage>
</organism>
<dbReference type="InterPro" id="IPR005110">
    <property type="entry name" value="MoeA_linker/N"/>
</dbReference>
<comment type="function">
    <text evidence="1 7">Catalyzes the insertion of molybdate into adenylated molybdopterin with the concomitant release of AMP.</text>
</comment>
<keyword evidence="7" id="KW-0479">Metal-binding</keyword>
<evidence type="ECO:0000256" key="4">
    <source>
        <dbReference type="ARBA" id="ARBA00022505"/>
    </source>
</evidence>
<dbReference type="CDD" id="cd00887">
    <property type="entry name" value="MoeA"/>
    <property type="match status" value="1"/>
</dbReference>
<comment type="cofactor">
    <cofactor evidence="7">
        <name>Mg(2+)</name>
        <dbReference type="ChEBI" id="CHEBI:18420"/>
    </cofactor>
</comment>
<dbReference type="Gene3D" id="3.40.980.10">
    <property type="entry name" value="MoaB/Mog-like domain"/>
    <property type="match status" value="1"/>
</dbReference>
<dbReference type="InterPro" id="IPR005111">
    <property type="entry name" value="MoeA_C_domain_IV"/>
</dbReference>
<dbReference type="EMBL" id="JAMPLM010000003">
    <property type="protein sequence ID" value="MEP1057874.1"/>
    <property type="molecule type" value="Genomic_DNA"/>
</dbReference>
<dbReference type="InterPro" id="IPR036135">
    <property type="entry name" value="MoeA_linker/N_sf"/>
</dbReference>
<dbReference type="EC" id="2.10.1.1" evidence="7"/>
<evidence type="ECO:0000256" key="6">
    <source>
        <dbReference type="ARBA" id="ARBA00047317"/>
    </source>
</evidence>
<name>A0ABV0KF72_9CYAN</name>
<dbReference type="InterPro" id="IPR038987">
    <property type="entry name" value="MoeA-like"/>
</dbReference>
<gene>
    <name evidence="9" type="ORF">NDI38_05440</name>
</gene>
<comment type="pathway">
    <text evidence="2 7">Cofactor biosynthesis; molybdopterin biosynthesis.</text>
</comment>
<dbReference type="Proteomes" id="UP001476950">
    <property type="component" value="Unassembled WGS sequence"/>
</dbReference>
<dbReference type="RefSeq" id="WP_190451210.1">
    <property type="nucleotide sequence ID" value="NZ_JAMPLM010000003.1"/>
</dbReference>
<comment type="catalytic activity">
    <reaction evidence="6">
        <text>adenylyl-molybdopterin + molybdate = Mo-molybdopterin + AMP + H(+)</text>
        <dbReference type="Rhea" id="RHEA:35047"/>
        <dbReference type="ChEBI" id="CHEBI:15378"/>
        <dbReference type="ChEBI" id="CHEBI:36264"/>
        <dbReference type="ChEBI" id="CHEBI:62727"/>
        <dbReference type="ChEBI" id="CHEBI:71302"/>
        <dbReference type="ChEBI" id="CHEBI:456215"/>
        <dbReference type="EC" id="2.10.1.1"/>
    </reaction>
</comment>
<dbReference type="SUPFAM" id="SSF53218">
    <property type="entry name" value="Molybdenum cofactor biosynthesis proteins"/>
    <property type="match status" value="1"/>
</dbReference>
<dbReference type="Pfam" id="PF00994">
    <property type="entry name" value="MoCF_biosynth"/>
    <property type="match status" value="1"/>
</dbReference>